<dbReference type="Pfam" id="PF00041">
    <property type="entry name" value="fn3"/>
    <property type="match status" value="2"/>
</dbReference>
<evidence type="ECO:0000256" key="1">
    <source>
        <dbReference type="ARBA" id="ARBA00022801"/>
    </source>
</evidence>
<dbReference type="SUPFAM" id="SSF51445">
    <property type="entry name" value="(Trans)glycosidases"/>
    <property type="match status" value="1"/>
</dbReference>
<keyword evidence="1" id="KW-0378">Hydrolase</keyword>
<gene>
    <name evidence="5" type="ORF">HARCEL1_10600</name>
</gene>
<dbReference type="GO" id="GO:0000272">
    <property type="term" value="P:polysaccharide catabolic process"/>
    <property type="evidence" value="ECO:0007669"/>
    <property type="project" value="InterPro"/>
</dbReference>
<dbReference type="Pfam" id="PF00150">
    <property type="entry name" value="Cellulase"/>
    <property type="match status" value="1"/>
</dbReference>
<evidence type="ECO:0000313" key="5">
    <source>
        <dbReference type="EMBL" id="AWB28122.1"/>
    </source>
</evidence>
<dbReference type="SUPFAM" id="SSF49265">
    <property type="entry name" value="Fibronectin type III"/>
    <property type="match status" value="1"/>
</dbReference>
<evidence type="ECO:0000313" key="6">
    <source>
        <dbReference type="Proteomes" id="UP000244727"/>
    </source>
</evidence>
<dbReference type="Proteomes" id="UP000244727">
    <property type="component" value="Chromosome"/>
</dbReference>
<dbReference type="Gene3D" id="2.60.40.10">
    <property type="entry name" value="Immunoglobulins"/>
    <property type="match status" value="2"/>
</dbReference>
<dbReference type="PROSITE" id="PS51318">
    <property type="entry name" value="TAT"/>
    <property type="match status" value="1"/>
</dbReference>
<dbReference type="PROSITE" id="PS50853">
    <property type="entry name" value="FN3"/>
    <property type="match status" value="2"/>
</dbReference>
<feature type="region of interest" description="Disordered" evidence="3">
    <location>
        <begin position="430"/>
        <end position="457"/>
    </location>
</feature>
<dbReference type="PROSITE" id="PS00659">
    <property type="entry name" value="GLYCOSYL_HYDROL_F5"/>
    <property type="match status" value="1"/>
</dbReference>
<dbReference type="InterPro" id="IPR006311">
    <property type="entry name" value="TAT_signal"/>
</dbReference>
<feature type="compositionally biased region" description="Basic and acidic residues" evidence="3">
    <location>
        <begin position="430"/>
        <end position="440"/>
    </location>
</feature>
<dbReference type="PANTHER" id="PTHR34142:SF1">
    <property type="entry name" value="GLYCOSIDE HYDROLASE FAMILY 5 DOMAIN-CONTAINING PROTEIN"/>
    <property type="match status" value="1"/>
</dbReference>
<reference evidence="5 6" key="1">
    <citation type="submission" date="2018-04" db="EMBL/GenBank/DDBJ databases">
        <title>Halococcoides cellulosivorans gen. nov., sp. nov., an extremely halophilic cellulose-utilizing haloarchaeon from hypersaline lakes.</title>
        <authorList>
            <person name="Sorokin D.Y."/>
            <person name="Toshchakov S.V."/>
            <person name="Samarov N.I."/>
            <person name="Korzhenkov A."/>
            <person name="Kublanov I.V."/>
        </authorList>
    </citation>
    <scope>NUCLEOTIDE SEQUENCE [LARGE SCALE GENOMIC DNA]</scope>
    <source>
        <strain evidence="5 6">HArcel1</strain>
    </source>
</reference>
<dbReference type="InterPro" id="IPR017853">
    <property type="entry name" value="GH"/>
</dbReference>
<keyword evidence="2" id="KW-0326">Glycosidase</keyword>
<dbReference type="InterPro" id="IPR036116">
    <property type="entry name" value="FN3_sf"/>
</dbReference>
<dbReference type="InterPro" id="IPR036439">
    <property type="entry name" value="Dockerin_dom_sf"/>
</dbReference>
<dbReference type="GO" id="GO:0004553">
    <property type="term" value="F:hydrolase activity, hydrolyzing O-glycosyl compounds"/>
    <property type="evidence" value="ECO:0007669"/>
    <property type="project" value="InterPro"/>
</dbReference>
<dbReference type="PANTHER" id="PTHR34142">
    <property type="entry name" value="ENDO-BETA-1,4-GLUCANASE A"/>
    <property type="match status" value="1"/>
</dbReference>
<proteinExistence type="predicted"/>
<keyword evidence="6" id="KW-1185">Reference proteome</keyword>
<dbReference type="SUPFAM" id="SSF63446">
    <property type="entry name" value="Type I dockerin domain"/>
    <property type="match status" value="1"/>
</dbReference>
<evidence type="ECO:0000256" key="2">
    <source>
        <dbReference type="ARBA" id="ARBA00023295"/>
    </source>
</evidence>
<protein>
    <recommendedName>
        <fullName evidence="4">Fibronectin type-III domain-containing protein</fullName>
    </recommendedName>
</protein>
<evidence type="ECO:0000256" key="3">
    <source>
        <dbReference type="SAM" id="MobiDB-lite"/>
    </source>
</evidence>
<name>A0A2R4X2V6_9EURY</name>
<dbReference type="EMBL" id="CP028858">
    <property type="protein sequence ID" value="AWB28122.1"/>
    <property type="molecule type" value="Genomic_DNA"/>
</dbReference>
<dbReference type="InterPro" id="IPR003961">
    <property type="entry name" value="FN3_dom"/>
</dbReference>
<dbReference type="InterPro" id="IPR018087">
    <property type="entry name" value="Glyco_hydro_5_CS"/>
</dbReference>
<organism evidence="5 6">
    <name type="scientific">Halococcoides cellulosivorans</name>
    <dbReference type="NCBI Taxonomy" id="1679096"/>
    <lineage>
        <taxon>Archaea</taxon>
        <taxon>Methanobacteriati</taxon>
        <taxon>Methanobacteriota</taxon>
        <taxon>Stenosarchaea group</taxon>
        <taxon>Halobacteria</taxon>
        <taxon>Halobacteriales</taxon>
        <taxon>Haloarculaceae</taxon>
        <taxon>Halococcoides</taxon>
    </lineage>
</organism>
<dbReference type="RefSeq" id="WP_108383313.1">
    <property type="nucleotide sequence ID" value="NZ_CP028858.1"/>
</dbReference>
<dbReference type="InterPro" id="IPR013783">
    <property type="entry name" value="Ig-like_fold"/>
</dbReference>
<feature type="domain" description="Fibronectin type-III" evidence="4">
    <location>
        <begin position="540"/>
        <end position="626"/>
    </location>
</feature>
<feature type="region of interest" description="Disordered" evidence="3">
    <location>
        <begin position="43"/>
        <end position="62"/>
    </location>
</feature>
<dbReference type="SMART" id="SM00060">
    <property type="entry name" value="FN3"/>
    <property type="match status" value="2"/>
</dbReference>
<dbReference type="KEGG" id="harc:HARCEL1_10600"/>
<dbReference type="InterPro" id="IPR001547">
    <property type="entry name" value="Glyco_hydro_5"/>
</dbReference>
<dbReference type="CDD" id="cd00063">
    <property type="entry name" value="FN3"/>
    <property type="match status" value="2"/>
</dbReference>
<feature type="domain" description="Fibronectin type-III" evidence="4">
    <location>
        <begin position="444"/>
        <end position="533"/>
    </location>
</feature>
<accession>A0A2R4X2V6</accession>
<sequence>MTEQPSSDTGESTARSYASRRDVLKLTGAGLASATALGTIGTANAADSGIPTPWLDRKDNTMVDPTGSEVILRGVNIPDPKRLDHTVPARGKNWDHMITHATDPERDWYANVIRIPVHPGDIAELPPVPIADADFHPPVAFDESELLDYCETYLDPVVEYCRERSVYCIVDYHRHWGEGDLPWHDDTLSEEVQLFWSTVAKRYAEDAHVLFELYNEPTLPAMYIDDWYNAKYAGVWRRWKKTAQPWVNTIREHAPRNPIIVGSPGWSAMPEGAQIEEFDGDNLMYAYHIYGGHGLSTDEGFDSRETEEGTNSVWKDVPLFMTEFGWEPGQDRWISGETDGFGRGVSEWADERPIHWTAWCFDITWLPSMFSRAFVDGDPDDSVGDPYSGDIPQLCEDPPCEWNLLGRDEGSFEEYAGEYIRQFLEDRKDDDVPTIDHDDQPPAAPETVTVESVGSDSAEISWPAVTDTGSSGLDHYDITLDGEAWPYVRSGSETTATVDNLIAGTTHEIGVRAVDTYGNVGETATVTVETQAGDTDPVGPPRDLQLSDRTHRSVELTWSSAEGDAARYVITVDGEEYDRIPAPMSPILPSYRLDDLALDSEHTVDIATIGRGGDRSEPVTATVRPQPAHATDRDVLINDYEGSEPLTNNALGGWVGGGIVTGVDNGIAQVDWDSISYHGTTADLDASETPLLKVKARGEMGYELSSLALSVEGSLDKEPVGDITDDRIDTDWSVVTIDLEAAGAGLDPLGQLQFDTVWGTAGAFEMDELWLAAPDDPSGGIDTDATAPSLDPIDGTVPRDIDGDGVHEDLSGDGTLNFPDVNRLFQHTDDPAVQDHVSAYDFTGDGLVDQQDVLALFEMV</sequence>
<dbReference type="AlphaFoldDB" id="A0A2R4X2V6"/>
<evidence type="ECO:0000259" key="4">
    <source>
        <dbReference type="PROSITE" id="PS50853"/>
    </source>
</evidence>
<dbReference type="GeneID" id="36512961"/>
<dbReference type="Gene3D" id="3.20.20.80">
    <property type="entry name" value="Glycosidases"/>
    <property type="match status" value="1"/>
</dbReference>